<comment type="similarity">
    <text evidence="4">Belongs to the BCKDHA family.</text>
</comment>
<evidence type="ECO:0000256" key="2">
    <source>
        <dbReference type="ARBA" id="ARBA00023002"/>
    </source>
</evidence>
<comment type="caution">
    <text evidence="6">The sequence shown here is derived from an EMBL/GenBank/DDBJ whole genome shotgun (WGS) entry which is preliminary data.</text>
</comment>
<dbReference type="Gene3D" id="3.40.50.970">
    <property type="match status" value="1"/>
</dbReference>
<evidence type="ECO:0000313" key="6">
    <source>
        <dbReference type="EMBL" id="GAA4748021.1"/>
    </source>
</evidence>
<name>A0ABP8Z6K3_9MICO</name>
<reference evidence="7" key="1">
    <citation type="journal article" date="2019" name="Int. J. Syst. Evol. Microbiol.">
        <title>The Global Catalogue of Microorganisms (GCM) 10K type strain sequencing project: providing services to taxonomists for standard genome sequencing and annotation.</title>
        <authorList>
            <consortium name="The Broad Institute Genomics Platform"/>
            <consortium name="The Broad Institute Genome Sequencing Center for Infectious Disease"/>
            <person name="Wu L."/>
            <person name="Ma J."/>
        </authorList>
    </citation>
    <scope>NUCLEOTIDE SEQUENCE [LARGE SCALE GENOMIC DNA]</scope>
    <source>
        <strain evidence="7">JCM 19015</strain>
    </source>
</reference>
<sequence length="371" mass="40287">MASGSETISVLDQDGAIRPSAAAEPYADRALATSVEQRIGFLRDMVRVRAFDVAAANLQRQGQLALWVSSYGQEAAQVGSARATRTQDTVFPAYREHAVGMIRGLDLLEIIRLYRGAVHGGWDPAAAGNFRQYCLVIGSQTLHATGYAMGLQLDGATATGDPETDAAVVVYFGDGATSQGDSNEALVFAASYRTPTVFFIQNNHWAISVPVERQSRVALAGRAAGFGMPGVRLDGNDVLASFAVTGALLDDARAGAGPALIEALTYRIQGHSSSDDPTKYRSEEELQRWAERDPILRLRRHLETEGVGADLFDTIDAEAADLAADVRRRTLELPDPPMADLFQHVYSEPHPLMDEQLQWLRDYEASYGSDR</sequence>
<keyword evidence="2 4" id="KW-0560">Oxidoreductase</keyword>
<keyword evidence="7" id="KW-1185">Reference proteome</keyword>
<dbReference type="RefSeq" id="WP_345481035.1">
    <property type="nucleotide sequence ID" value="NZ_BAABLP010000004.1"/>
</dbReference>
<dbReference type="CDD" id="cd02000">
    <property type="entry name" value="TPP_E1_PDC_ADC_BCADC"/>
    <property type="match status" value="1"/>
</dbReference>
<organism evidence="6 7">
    <name type="scientific">Amnibacterium soli</name>
    <dbReference type="NCBI Taxonomy" id="1282736"/>
    <lineage>
        <taxon>Bacteria</taxon>
        <taxon>Bacillati</taxon>
        <taxon>Actinomycetota</taxon>
        <taxon>Actinomycetes</taxon>
        <taxon>Micrococcales</taxon>
        <taxon>Microbacteriaceae</taxon>
        <taxon>Amnibacterium</taxon>
    </lineage>
</organism>
<dbReference type="EMBL" id="BAABLP010000004">
    <property type="protein sequence ID" value="GAA4748021.1"/>
    <property type="molecule type" value="Genomic_DNA"/>
</dbReference>
<evidence type="ECO:0000256" key="1">
    <source>
        <dbReference type="ARBA" id="ARBA00001964"/>
    </source>
</evidence>
<comment type="cofactor">
    <cofactor evidence="1 4">
        <name>thiamine diphosphate</name>
        <dbReference type="ChEBI" id="CHEBI:58937"/>
    </cofactor>
</comment>
<evidence type="ECO:0000313" key="7">
    <source>
        <dbReference type="Proteomes" id="UP001500121"/>
    </source>
</evidence>
<feature type="domain" description="Dehydrogenase E1 component" evidence="5">
    <location>
        <begin position="45"/>
        <end position="308"/>
    </location>
</feature>
<dbReference type="InterPro" id="IPR029061">
    <property type="entry name" value="THDP-binding"/>
</dbReference>
<dbReference type="SUPFAM" id="SSF52518">
    <property type="entry name" value="Thiamin diphosphate-binding fold (THDP-binding)"/>
    <property type="match status" value="1"/>
</dbReference>
<comment type="function">
    <text evidence="4">The branched-chain alpha-keto dehydrogenase complex catalyzes the overall conversion of alpha-keto acids to acyl-CoA and CO(2). It contains multiple copies of three enzymatic components: branched-chain alpha-keto acid decarboxylase (E1), lipoamide acyltransferase (E2) and lipoamide dehydrogenase (E3).</text>
</comment>
<dbReference type="Proteomes" id="UP001500121">
    <property type="component" value="Unassembled WGS sequence"/>
</dbReference>
<keyword evidence="3 4" id="KW-0786">Thiamine pyrophosphate</keyword>
<dbReference type="PANTHER" id="PTHR43380">
    <property type="entry name" value="2-OXOISOVALERATE DEHYDROGENASE SUBUNIT ALPHA, MITOCHONDRIAL"/>
    <property type="match status" value="1"/>
</dbReference>
<dbReference type="InterPro" id="IPR050771">
    <property type="entry name" value="Alpha-ketoacid_DH_E1_comp"/>
</dbReference>
<proteinExistence type="inferred from homology"/>
<evidence type="ECO:0000256" key="3">
    <source>
        <dbReference type="ARBA" id="ARBA00023052"/>
    </source>
</evidence>
<dbReference type="InterPro" id="IPR001017">
    <property type="entry name" value="DH_E1"/>
</dbReference>
<comment type="catalytic activity">
    <reaction evidence="4">
        <text>N(6)-[(R)-lipoyl]-L-lysyl-[protein] + 3-methyl-2-oxobutanoate + H(+) = N(6)-[(R)-S(8)-2-methylpropanoyldihydrolipoyl]-L-lysyl-[protein] + CO2</text>
        <dbReference type="Rhea" id="RHEA:13457"/>
        <dbReference type="Rhea" id="RHEA-COMP:10474"/>
        <dbReference type="Rhea" id="RHEA-COMP:10497"/>
        <dbReference type="ChEBI" id="CHEBI:11851"/>
        <dbReference type="ChEBI" id="CHEBI:15378"/>
        <dbReference type="ChEBI" id="CHEBI:16526"/>
        <dbReference type="ChEBI" id="CHEBI:83099"/>
        <dbReference type="ChEBI" id="CHEBI:83142"/>
        <dbReference type="EC" id="1.2.4.4"/>
    </reaction>
</comment>
<dbReference type="Pfam" id="PF00676">
    <property type="entry name" value="E1_dh"/>
    <property type="match status" value="1"/>
</dbReference>
<evidence type="ECO:0000259" key="5">
    <source>
        <dbReference type="Pfam" id="PF00676"/>
    </source>
</evidence>
<dbReference type="PANTHER" id="PTHR43380:SF1">
    <property type="entry name" value="2-OXOISOVALERATE DEHYDROGENASE SUBUNIT ALPHA, MITOCHONDRIAL"/>
    <property type="match status" value="1"/>
</dbReference>
<gene>
    <name evidence="6" type="ORF">GCM10025783_20210</name>
</gene>
<dbReference type="EC" id="1.2.4.4" evidence="4"/>
<accession>A0ABP8Z6K3</accession>
<protein>
    <recommendedName>
        <fullName evidence="4">2-oxoisovalerate dehydrogenase subunit alpha</fullName>
        <ecNumber evidence="4">1.2.4.4</ecNumber>
    </recommendedName>
    <alternativeName>
        <fullName evidence="4">Branched-chain alpha-keto acid dehydrogenase E1 component alpha chain</fullName>
    </alternativeName>
</protein>
<evidence type="ECO:0000256" key="4">
    <source>
        <dbReference type="RuleBase" id="RU365014"/>
    </source>
</evidence>